<dbReference type="GO" id="GO:0043565">
    <property type="term" value="F:sequence-specific DNA binding"/>
    <property type="evidence" value="ECO:0007669"/>
    <property type="project" value="InterPro"/>
</dbReference>
<dbReference type="AlphaFoldDB" id="A0A0P7IXQ1"/>
<dbReference type="InterPro" id="IPR002078">
    <property type="entry name" value="Sigma_54_int"/>
</dbReference>
<protein>
    <recommendedName>
        <fullName evidence="3">Nif-specific regulatory protein</fullName>
    </recommendedName>
</protein>
<feature type="domain" description="Response regulatory" evidence="14">
    <location>
        <begin position="25"/>
        <end position="139"/>
    </location>
</feature>
<proteinExistence type="predicted"/>
<dbReference type="GO" id="GO:0006355">
    <property type="term" value="P:regulation of DNA-templated transcription"/>
    <property type="evidence" value="ECO:0007669"/>
    <property type="project" value="InterPro"/>
</dbReference>
<evidence type="ECO:0000256" key="10">
    <source>
        <dbReference type="ARBA" id="ARBA00023163"/>
    </source>
</evidence>
<evidence type="ECO:0000256" key="4">
    <source>
        <dbReference type="ARBA" id="ARBA00022741"/>
    </source>
</evidence>
<keyword evidence="10" id="KW-0804">Transcription</keyword>
<dbReference type="InterPro" id="IPR009057">
    <property type="entry name" value="Homeodomain-like_sf"/>
</dbReference>
<keyword evidence="7" id="KW-0805">Transcription regulation</keyword>
<organism evidence="15 16">
    <name type="scientific">Aliiroseovarius crassostreae</name>
    <dbReference type="NCBI Taxonomy" id="154981"/>
    <lineage>
        <taxon>Bacteria</taxon>
        <taxon>Pseudomonadati</taxon>
        <taxon>Pseudomonadota</taxon>
        <taxon>Alphaproteobacteria</taxon>
        <taxon>Rhodobacterales</taxon>
        <taxon>Paracoccaceae</taxon>
        <taxon>Aliiroseovarius</taxon>
    </lineage>
</organism>
<feature type="region of interest" description="Disordered" evidence="12">
    <location>
        <begin position="142"/>
        <end position="202"/>
    </location>
</feature>
<feature type="compositionally biased region" description="Basic and acidic residues" evidence="12">
    <location>
        <begin position="147"/>
        <end position="159"/>
    </location>
</feature>
<dbReference type="Gene3D" id="1.10.8.60">
    <property type="match status" value="1"/>
</dbReference>
<evidence type="ECO:0000256" key="11">
    <source>
        <dbReference type="PROSITE-ProRule" id="PRU00169"/>
    </source>
</evidence>
<keyword evidence="6" id="KW-0902">Two-component regulatory system</keyword>
<dbReference type="InterPro" id="IPR002197">
    <property type="entry name" value="HTH_Fis"/>
</dbReference>
<evidence type="ECO:0000259" key="13">
    <source>
        <dbReference type="PROSITE" id="PS50045"/>
    </source>
</evidence>
<dbReference type="Pfam" id="PF00158">
    <property type="entry name" value="Sigma54_activat"/>
    <property type="match status" value="1"/>
</dbReference>
<evidence type="ECO:0000256" key="3">
    <source>
        <dbReference type="ARBA" id="ARBA00015308"/>
    </source>
</evidence>
<keyword evidence="4" id="KW-0547">Nucleotide-binding</keyword>
<keyword evidence="5" id="KW-0067">ATP-binding</keyword>
<comment type="subunit">
    <text evidence="2">Interacts with sigma-54.</text>
</comment>
<dbReference type="InterPro" id="IPR011006">
    <property type="entry name" value="CheY-like_superfamily"/>
</dbReference>
<dbReference type="Gene3D" id="1.10.10.60">
    <property type="entry name" value="Homeodomain-like"/>
    <property type="match status" value="1"/>
</dbReference>
<evidence type="ECO:0000256" key="12">
    <source>
        <dbReference type="SAM" id="MobiDB-lite"/>
    </source>
</evidence>
<dbReference type="PROSITE" id="PS50045">
    <property type="entry name" value="SIGMA54_INTERACT_4"/>
    <property type="match status" value="1"/>
</dbReference>
<reference evidence="15 16" key="1">
    <citation type="submission" date="2015-09" db="EMBL/GenBank/DDBJ databases">
        <title>Draft genome sequence of Aliiroseovarius crassostreae CV919-312TSm, the causative agent of Roseovarius Oyster Disease (formerly Juvenile Oyster Disease).</title>
        <authorList>
            <person name="Kessner L."/>
            <person name="Spinard E."/>
            <person name="Nelson D."/>
        </authorList>
    </citation>
    <scope>NUCLEOTIDE SEQUENCE [LARGE SCALE GENOMIC DNA]</scope>
    <source>
        <strain evidence="15 16">CV919-312</strain>
    </source>
</reference>
<dbReference type="SUPFAM" id="SSF52540">
    <property type="entry name" value="P-loop containing nucleoside triphosphate hydrolases"/>
    <property type="match status" value="1"/>
</dbReference>
<dbReference type="RefSeq" id="WP_055188815.1">
    <property type="nucleotide sequence ID" value="NZ_LKBA01000004.1"/>
</dbReference>
<evidence type="ECO:0000313" key="16">
    <source>
        <dbReference type="Proteomes" id="UP000050471"/>
    </source>
</evidence>
<dbReference type="PANTHER" id="PTHR32071">
    <property type="entry name" value="TRANSCRIPTIONAL REGULATORY PROTEIN"/>
    <property type="match status" value="1"/>
</dbReference>
<dbReference type="Gene3D" id="3.40.50.2300">
    <property type="match status" value="1"/>
</dbReference>
<dbReference type="CDD" id="cd00009">
    <property type="entry name" value="AAA"/>
    <property type="match status" value="1"/>
</dbReference>
<dbReference type="SUPFAM" id="SSF46689">
    <property type="entry name" value="Homeodomain-like"/>
    <property type="match status" value="1"/>
</dbReference>
<dbReference type="Pfam" id="PF25601">
    <property type="entry name" value="AAA_lid_14"/>
    <property type="match status" value="1"/>
</dbReference>
<dbReference type="Proteomes" id="UP000050471">
    <property type="component" value="Unassembled WGS sequence"/>
</dbReference>
<dbReference type="InterPro" id="IPR001789">
    <property type="entry name" value="Sig_transdc_resp-reg_receiver"/>
</dbReference>
<dbReference type="GO" id="GO:0005524">
    <property type="term" value="F:ATP binding"/>
    <property type="evidence" value="ECO:0007669"/>
    <property type="project" value="UniProtKB-KW"/>
</dbReference>
<dbReference type="Pfam" id="PF02954">
    <property type="entry name" value="HTH_8"/>
    <property type="match status" value="1"/>
</dbReference>
<dbReference type="GO" id="GO:0000160">
    <property type="term" value="P:phosphorelay signal transduction system"/>
    <property type="evidence" value="ECO:0007669"/>
    <property type="project" value="UniProtKB-KW"/>
</dbReference>
<sequence>MTNKEELNSLSGAEPPMTDPPALADALVVLGEAMTQWLPAGHFSHLNCTPRYAQTIQEAEIQLAISVPDIVFIPLHLGGKPTEALLKSCRSLSPPPPVVVVASNDQINDAAEAMRLGAFDCLFHPFGAKRLEQALHSALGPRVSITKQEEQQQTKDNKGKKQNPSHIDAPLEIAGQPAARGNSERPAAPARPKARPQLNGTHLLGDHPSIRTVLQMLEDVAHSTAPVFLQGETGTEKEHYARSIHDLSGRAPDLFIAINCATLHPETMASEMFGHLAGAFSAARKDKIGAALAADGGTLFLDEVANLDLRTQSQLVRFLRTGTVQRLGSEQPEHVDVRVISTTSHDPNTLIQKGKLLSDLFYHLYVAPIHLPPLRERESDIALLAQHFLQDYSRSENRGFTQLSPDAIAVLQRHSWPGNIHELKNAIWNAVLHHDGQVLTSVMLPAHLRSDPSHPAATSPPSDRAGSLVGLSLADIEQIVIEDTIRAYGGSIPRAARVLGVSPSTIYRKRETWAAKPAKKK</sequence>
<gene>
    <name evidence="15" type="ORF">AKJ29_18035</name>
</gene>
<keyword evidence="16" id="KW-1185">Reference proteome</keyword>
<dbReference type="PROSITE" id="PS50110">
    <property type="entry name" value="RESPONSE_REGULATORY"/>
    <property type="match status" value="1"/>
</dbReference>
<dbReference type="EMBL" id="LKBA01000004">
    <property type="protein sequence ID" value="KPN64504.1"/>
    <property type="molecule type" value="Genomic_DNA"/>
</dbReference>
<accession>A0A0P7IXQ1</accession>
<evidence type="ECO:0000256" key="5">
    <source>
        <dbReference type="ARBA" id="ARBA00022840"/>
    </source>
</evidence>
<dbReference type="PROSITE" id="PS00676">
    <property type="entry name" value="SIGMA54_INTERACT_2"/>
    <property type="match status" value="1"/>
</dbReference>
<dbReference type="PANTHER" id="PTHR32071:SF117">
    <property type="entry name" value="PTS-DEPENDENT DIHYDROXYACETONE KINASE OPERON REGULATORY PROTEIN-RELATED"/>
    <property type="match status" value="1"/>
</dbReference>
<dbReference type="InterPro" id="IPR058031">
    <property type="entry name" value="AAA_lid_NorR"/>
</dbReference>
<dbReference type="InterPro" id="IPR025943">
    <property type="entry name" value="Sigma_54_int_dom_ATP-bd_2"/>
</dbReference>
<keyword evidence="8" id="KW-0238">DNA-binding</keyword>
<keyword evidence="9" id="KW-0010">Activator</keyword>
<comment type="caution">
    <text evidence="11">Lacks conserved residue(s) required for the propagation of feature annotation.</text>
</comment>
<evidence type="ECO:0000256" key="2">
    <source>
        <dbReference type="ARBA" id="ARBA00011135"/>
    </source>
</evidence>
<evidence type="ECO:0000256" key="9">
    <source>
        <dbReference type="ARBA" id="ARBA00023159"/>
    </source>
</evidence>
<comment type="caution">
    <text evidence="15">The sequence shown here is derived from an EMBL/GenBank/DDBJ whole genome shotgun (WGS) entry which is preliminary data.</text>
</comment>
<evidence type="ECO:0000313" key="15">
    <source>
        <dbReference type="EMBL" id="KPN64504.1"/>
    </source>
</evidence>
<dbReference type="STRING" id="154981.AKJ29_18035"/>
<dbReference type="Gene3D" id="3.40.50.300">
    <property type="entry name" value="P-loop containing nucleotide triphosphate hydrolases"/>
    <property type="match status" value="1"/>
</dbReference>
<dbReference type="SUPFAM" id="SSF52172">
    <property type="entry name" value="CheY-like"/>
    <property type="match status" value="1"/>
</dbReference>
<evidence type="ECO:0000256" key="6">
    <source>
        <dbReference type="ARBA" id="ARBA00023012"/>
    </source>
</evidence>
<name>A0A0P7IXQ1_9RHOB</name>
<evidence type="ECO:0000259" key="14">
    <source>
        <dbReference type="PROSITE" id="PS50110"/>
    </source>
</evidence>
<evidence type="ECO:0000256" key="7">
    <source>
        <dbReference type="ARBA" id="ARBA00023015"/>
    </source>
</evidence>
<evidence type="ECO:0000256" key="8">
    <source>
        <dbReference type="ARBA" id="ARBA00023125"/>
    </source>
</evidence>
<feature type="domain" description="Sigma-54 factor interaction" evidence="13">
    <location>
        <begin position="203"/>
        <end position="432"/>
    </location>
</feature>
<comment type="function">
    <text evidence="1">Required for activation of most nif operons, which are directly involved in nitrogen fixation.</text>
</comment>
<evidence type="ECO:0000256" key="1">
    <source>
        <dbReference type="ARBA" id="ARBA00002167"/>
    </source>
</evidence>
<dbReference type="InterPro" id="IPR027417">
    <property type="entry name" value="P-loop_NTPase"/>
</dbReference>
<dbReference type="FunFam" id="3.40.50.300:FF:000006">
    <property type="entry name" value="DNA-binding transcriptional regulator NtrC"/>
    <property type="match status" value="1"/>
</dbReference>